<dbReference type="SUPFAM" id="SSF51316">
    <property type="entry name" value="Mss4-like"/>
    <property type="match status" value="1"/>
</dbReference>
<evidence type="ECO:0000256" key="7">
    <source>
        <dbReference type="SAM" id="MobiDB-lite"/>
    </source>
</evidence>
<evidence type="ECO:0000256" key="3">
    <source>
        <dbReference type="ARBA" id="ARBA00022723"/>
    </source>
</evidence>
<evidence type="ECO:0000256" key="6">
    <source>
        <dbReference type="ARBA" id="ARBA00048488"/>
    </source>
</evidence>
<dbReference type="InterPro" id="IPR011057">
    <property type="entry name" value="Mss4-like_sf"/>
</dbReference>
<dbReference type="Proteomes" id="UP000321353">
    <property type="component" value="Chromosome"/>
</dbReference>
<evidence type="ECO:0000256" key="4">
    <source>
        <dbReference type="ARBA" id="ARBA00022833"/>
    </source>
</evidence>
<sequence length="256" mass="27989">MNENMNNHDRGYGFTNLVSAGARCLVGAAILGLMCGCVDTPVASEPVVTEPSEPVVLVGDSSSSEVKPEPASETANATKGEEASSEKAPESEEQTVTESNEKPAPKQKLDFVKEYNALDRNAAYVILNKGTEPPGPGGYTMTKDPGTYICRQCNAQLYRSEDKFESHCGWPSFDDEIKGAVRRQRDADGYRVEILCANCDGHLGHVFEGERFTEKNTRHCVNSISMKFVPKGKELPPKLVIEKEKEPKGDAETKEN</sequence>
<dbReference type="InterPro" id="IPR002579">
    <property type="entry name" value="Met_Sox_Rdtase_MsrB_dom"/>
</dbReference>
<dbReference type="InterPro" id="IPR028427">
    <property type="entry name" value="Met_Sox_Rdtase_MsrB"/>
</dbReference>
<evidence type="ECO:0000313" key="10">
    <source>
        <dbReference type="Proteomes" id="UP000321353"/>
    </source>
</evidence>
<evidence type="ECO:0000256" key="2">
    <source>
        <dbReference type="ARBA" id="ARBA00012499"/>
    </source>
</evidence>
<evidence type="ECO:0000256" key="5">
    <source>
        <dbReference type="ARBA" id="ARBA00023002"/>
    </source>
</evidence>
<evidence type="ECO:0000259" key="8">
    <source>
        <dbReference type="PROSITE" id="PS51790"/>
    </source>
</evidence>
<comment type="cofactor">
    <cofactor evidence="1">
        <name>Zn(2+)</name>
        <dbReference type="ChEBI" id="CHEBI:29105"/>
    </cofactor>
</comment>
<dbReference type="GO" id="GO:0046872">
    <property type="term" value="F:metal ion binding"/>
    <property type="evidence" value="ECO:0007669"/>
    <property type="project" value="UniProtKB-KW"/>
</dbReference>
<dbReference type="PROSITE" id="PS51790">
    <property type="entry name" value="MSRB"/>
    <property type="match status" value="1"/>
</dbReference>
<keyword evidence="4" id="KW-0862">Zinc</keyword>
<reference evidence="9 10" key="1">
    <citation type="submission" date="2019-02" db="EMBL/GenBank/DDBJ databases">
        <title>Planctomycetal bacteria perform biofilm scaping via a novel small molecule.</title>
        <authorList>
            <person name="Jeske O."/>
            <person name="Boedeker C."/>
            <person name="Wiegand S."/>
            <person name="Breitling P."/>
            <person name="Kallscheuer N."/>
            <person name="Jogler M."/>
            <person name="Rohde M."/>
            <person name="Petersen J."/>
            <person name="Medema M.H."/>
            <person name="Surup F."/>
            <person name="Jogler C."/>
        </authorList>
    </citation>
    <scope>NUCLEOTIDE SEQUENCE [LARGE SCALE GENOMIC DNA]</scope>
    <source>
        <strain evidence="9 10">Mal15</strain>
    </source>
</reference>
<comment type="catalytic activity">
    <reaction evidence="6">
        <text>L-methionyl-[protein] + [thioredoxin]-disulfide + H2O = L-methionyl-(R)-S-oxide-[protein] + [thioredoxin]-dithiol</text>
        <dbReference type="Rhea" id="RHEA:24164"/>
        <dbReference type="Rhea" id="RHEA-COMP:10698"/>
        <dbReference type="Rhea" id="RHEA-COMP:10700"/>
        <dbReference type="Rhea" id="RHEA-COMP:12313"/>
        <dbReference type="Rhea" id="RHEA-COMP:12314"/>
        <dbReference type="ChEBI" id="CHEBI:15377"/>
        <dbReference type="ChEBI" id="CHEBI:16044"/>
        <dbReference type="ChEBI" id="CHEBI:29950"/>
        <dbReference type="ChEBI" id="CHEBI:45764"/>
        <dbReference type="ChEBI" id="CHEBI:50058"/>
        <dbReference type="EC" id="1.8.4.12"/>
    </reaction>
</comment>
<dbReference type="PANTHER" id="PTHR46081:SF8">
    <property type="entry name" value="PEPTIDE METHIONINE SULFOXIDE REDUCTASE 2"/>
    <property type="match status" value="1"/>
</dbReference>
<feature type="domain" description="MsrB" evidence="8">
    <location>
        <begin position="111"/>
        <end position="231"/>
    </location>
</feature>
<dbReference type="KEGG" id="smam:Mal15_17220"/>
<feature type="region of interest" description="Disordered" evidence="7">
    <location>
        <begin position="47"/>
        <end position="108"/>
    </location>
</feature>
<dbReference type="GO" id="GO:0006979">
    <property type="term" value="P:response to oxidative stress"/>
    <property type="evidence" value="ECO:0007669"/>
    <property type="project" value="InterPro"/>
</dbReference>
<dbReference type="GO" id="GO:0030091">
    <property type="term" value="P:protein repair"/>
    <property type="evidence" value="ECO:0007669"/>
    <property type="project" value="InterPro"/>
</dbReference>
<evidence type="ECO:0000256" key="1">
    <source>
        <dbReference type="ARBA" id="ARBA00001947"/>
    </source>
</evidence>
<feature type="compositionally biased region" description="Low complexity" evidence="7">
    <location>
        <begin position="47"/>
        <end position="58"/>
    </location>
</feature>
<dbReference type="EMBL" id="CP036264">
    <property type="protein sequence ID" value="QEF97680.1"/>
    <property type="molecule type" value="Genomic_DNA"/>
</dbReference>
<gene>
    <name evidence="9" type="primary">msrB_1</name>
    <name evidence="9" type="ORF">Mal15_17220</name>
</gene>
<organism evidence="9 10">
    <name type="scientific">Stieleria maiorica</name>
    <dbReference type="NCBI Taxonomy" id="2795974"/>
    <lineage>
        <taxon>Bacteria</taxon>
        <taxon>Pseudomonadati</taxon>
        <taxon>Planctomycetota</taxon>
        <taxon>Planctomycetia</taxon>
        <taxon>Pirellulales</taxon>
        <taxon>Pirellulaceae</taxon>
        <taxon>Stieleria</taxon>
    </lineage>
</organism>
<dbReference type="Pfam" id="PF01641">
    <property type="entry name" value="SelR"/>
    <property type="match status" value="1"/>
</dbReference>
<feature type="compositionally biased region" description="Basic and acidic residues" evidence="7">
    <location>
        <begin position="79"/>
        <end position="90"/>
    </location>
</feature>
<name>A0A5B9MCD9_9BACT</name>
<proteinExistence type="predicted"/>
<dbReference type="EC" id="1.8.4.12" evidence="2"/>
<dbReference type="GO" id="GO:0033743">
    <property type="term" value="F:peptide-methionine (R)-S-oxide reductase activity"/>
    <property type="evidence" value="ECO:0007669"/>
    <property type="project" value="UniProtKB-EC"/>
</dbReference>
<protein>
    <recommendedName>
        <fullName evidence="2">peptide-methionine (R)-S-oxide reductase</fullName>
        <ecNumber evidence="2">1.8.4.12</ecNumber>
    </recommendedName>
</protein>
<evidence type="ECO:0000313" key="9">
    <source>
        <dbReference type="EMBL" id="QEF97680.1"/>
    </source>
</evidence>
<keyword evidence="3" id="KW-0479">Metal-binding</keyword>
<keyword evidence="10" id="KW-1185">Reference proteome</keyword>
<dbReference type="NCBIfam" id="NF004036">
    <property type="entry name" value="PRK05508.1"/>
    <property type="match status" value="1"/>
</dbReference>
<keyword evidence="5 9" id="KW-0560">Oxidoreductase</keyword>
<feature type="compositionally biased region" description="Basic and acidic residues" evidence="7">
    <location>
        <begin position="99"/>
        <end position="108"/>
    </location>
</feature>
<accession>A0A5B9MCD9</accession>
<dbReference type="Gene3D" id="2.170.150.20">
    <property type="entry name" value="Peptide methionine sulfoxide reductase"/>
    <property type="match status" value="1"/>
</dbReference>
<dbReference type="PANTHER" id="PTHR46081">
    <property type="entry name" value="PEPTIDE METHIONINE SULFOXIDE REDUCTASE 2"/>
    <property type="match status" value="1"/>
</dbReference>
<dbReference type="AlphaFoldDB" id="A0A5B9MCD9"/>